<feature type="region of interest" description="Disordered" evidence="1">
    <location>
        <begin position="294"/>
        <end position="335"/>
    </location>
</feature>
<feature type="compositionally biased region" description="Gly residues" evidence="1">
    <location>
        <begin position="768"/>
        <end position="778"/>
    </location>
</feature>
<dbReference type="GeneTree" id="ENSGT00940000170963"/>
<feature type="compositionally biased region" description="Polar residues" evidence="1">
    <location>
        <begin position="689"/>
        <end position="706"/>
    </location>
</feature>
<evidence type="ECO:0000313" key="3">
    <source>
        <dbReference type="Proteomes" id="UP000261360"/>
    </source>
</evidence>
<evidence type="ECO:0000313" key="2">
    <source>
        <dbReference type="Ensembl" id="ENSSLDP00000021555.1"/>
    </source>
</evidence>
<feature type="region of interest" description="Disordered" evidence="1">
    <location>
        <begin position="636"/>
        <end position="665"/>
    </location>
</feature>
<dbReference type="InterPro" id="IPR042779">
    <property type="entry name" value="MISP/MISP3-like"/>
</dbReference>
<dbReference type="AlphaFoldDB" id="A0A3B4XT06"/>
<dbReference type="Proteomes" id="UP000261360">
    <property type="component" value="Unplaced"/>
</dbReference>
<reference evidence="2" key="2">
    <citation type="submission" date="2025-09" db="UniProtKB">
        <authorList>
            <consortium name="Ensembl"/>
        </authorList>
    </citation>
    <scope>IDENTIFICATION</scope>
</reference>
<dbReference type="PANTHER" id="PTHR18839">
    <property type="entry name" value="MITOTIC INTERACTOR AND SUBSTRATE OF PLK1 MISP FAMILY MEMBER"/>
    <property type="match status" value="1"/>
</dbReference>
<proteinExistence type="predicted"/>
<name>A0A3B4XT06_SERLL</name>
<feature type="compositionally biased region" description="Polar residues" evidence="1">
    <location>
        <begin position="456"/>
        <end position="471"/>
    </location>
</feature>
<dbReference type="Ensembl" id="ENSSLDT00000022266.1">
    <property type="protein sequence ID" value="ENSSLDP00000021555.1"/>
    <property type="gene ID" value="ENSSLDG00000016841.1"/>
</dbReference>
<feature type="compositionally biased region" description="Low complexity" evidence="1">
    <location>
        <begin position="650"/>
        <end position="660"/>
    </location>
</feature>
<feature type="region of interest" description="Disordered" evidence="1">
    <location>
        <begin position="433"/>
        <end position="478"/>
    </location>
</feature>
<dbReference type="RefSeq" id="XP_023256666.1">
    <property type="nucleotide sequence ID" value="XM_023400898.1"/>
</dbReference>
<keyword evidence="3" id="KW-1185">Reference proteome</keyword>
<feature type="compositionally biased region" description="Polar residues" evidence="1">
    <location>
        <begin position="325"/>
        <end position="335"/>
    </location>
</feature>
<dbReference type="PANTHER" id="PTHR18839:SF0">
    <property type="entry name" value="MITOTIC INTERACTOR AND SUBSTRATE OF PLK1 ISOFORM X1-RELATED"/>
    <property type="match status" value="1"/>
</dbReference>
<feature type="region of interest" description="Disordered" evidence="1">
    <location>
        <begin position="367"/>
        <end position="403"/>
    </location>
</feature>
<dbReference type="OrthoDB" id="9449914at2759"/>
<sequence length="873" mass="94971">MATKPVAWEEQGPVSSLDRSVNESWAQGEVDAAISHSSPMQDKKAPRAEPEEDIDVLEPGAQDETLQGNQTLSRTTIAVATKLEKNQESTTPRETQEVVTELEQVPKKQLETSQAQEASENLADEYEDAFPPPPPPPLSALSTEECFEKEAFSSLEGEAAECLSDVEIFSDPAEDLLSPDKELIELVDQEVDSASEENGTADEMDTQLHFLPDGLGYSESENNTSGDVHHSPSDINNSGDAYTVCSPPFADESEEEEEMKVDITCCQQQCGTLEIRSKPFQTANIPLSTEQAPASALPAVPSAKQQGELLPQSQCGLTPRGANQEAAQQVQGQGSPPLSTVAMELSNQGGTASQGFGCVVAVRERHSRVGERTVGESEQTGGVERQKERGLERSKAARQQHGRGLLRYSKTVQVQELRTEKYSCGVSFKHSKHVRMESDSCDDSQSDSGVSADFSPCSTLEGNTTMSTGNPGTVPKETPIEREIRRAVEREHSLRRSRGLPNLPTSPEYVEIPLRKTVLCQSLTTERCQGKDRQFAGKKMEHDIHEEARREQDLVKLGKVPGFYDKGTVRQLKERKQLFEAFQKPSDSTLTVSTRCKTTSWSSASDISTLEEDISSQISTAGRSYVERRRSLDLLNPTESPILAKGGGSTSSTPRGPGVSEGTGRQVTILEDNLSVSAQKLYHARQEAQPVTTVDSGSPNISSSMTGGHGAINGRKQEKEEEEEEEAPKENPFYKLRSSTNLVKVEQDIREAQEREKELRKQRISLYGGTGGATGGERGGGRRSASIEGQSPALSPSSLNGLAVPDLPGSSPRWATGPSAAHQSVGKFAVWPPPQAEEGRSEVLLSPRTPRQKTPLVQRWESGLLNGHNEDDN</sequence>
<feature type="compositionally biased region" description="Polar residues" evidence="1">
    <location>
        <begin position="64"/>
        <end position="78"/>
    </location>
</feature>
<feature type="compositionally biased region" description="Basic and acidic residues" evidence="1">
    <location>
        <begin position="384"/>
        <end position="395"/>
    </location>
</feature>
<feature type="compositionally biased region" description="Polar residues" evidence="1">
    <location>
        <begin position="13"/>
        <end position="25"/>
    </location>
</feature>
<feature type="compositionally biased region" description="Basic and acidic residues" evidence="1">
    <location>
        <begin position="745"/>
        <end position="761"/>
    </location>
</feature>
<feature type="compositionally biased region" description="Low complexity" evidence="1">
    <location>
        <begin position="294"/>
        <end position="303"/>
    </location>
</feature>
<feature type="region of interest" description="Disordered" evidence="1">
    <location>
        <begin position="1"/>
        <end position="141"/>
    </location>
</feature>
<accession>A0A3B4XT06</accession>
<evidence type="ECO:0000256" key="1">
    <source>
        <dbReference type="SAM" id="MobiDB-lite"/>
    </source>
</evidence>
<organism evidence="2 3">
    <name type="scientific">Seriola lalandi dorsalis</name>
    <dbReference type="NCBI Taxonomy" id="1841481"/>
    <lineage>
        <taxon>Eukaryota</taxon>
        <taxon>Metazoa</taxon>
        <taxon>Chordata</taxon>
        <taxon>Craniata</taxon>
        <taxon>Vertebrata</taxon>
        <taxon>Euteleostomi</taxon>
        <taxon>Actinopterygii</taxon>
        <taxon>Neopterygii</taxon>
        <taxon>Teleostei</taxon>
        <taxon>Neoteleostei</taxon>
        <taxon>Acanthomorphata</taxon>
        <taxon>Carangaria</taxon>
        <taxon>Carangiformes</taxon>
        <taxon>Carangidae</taxon>
        <taxon>Seriola</taxon>
    </lineage>
</organism>
<reference evidence="2" key="1">
    <citation type="submission" date="2025-08" db="UniProtKB">
        <authorList>
            <consortium name="Ensembl"/>
        </authorList>
    </citation>
    <scope>IDENTIFICATION</scope>
</reference>
<dbReference type="GeneID" id="111650948"/>
<feature type="region of interest" description="Disordered" evidence="1">
    <location>
        <begin position="191"/>
        <end position="256"/>
    </location>
</feature>
<feature type="region of interest" description="Disordered" evidence="1">
    <location>
        <begin position="686"/>
        <end position="856"/>
    </location>
</feature>
<feature type="compositionally biased region" description="Acidic residues" evidence="1">
    <location>
        <begin position="191"/>
        <end position="205"/>
    </location>
</feature>
<dbReference type="KEGG" id="slal:111650948"/>
<protein>
    <submittedName>
        <fullName evidence="2">Uncharacterized LOC111650948</fullName>
    </submittedName>
</protein>